<dbReference type="EMBL" id="MU393442">
    <property type="protein sequence ID" value="KAI4868006.1"/>
    <property type="molecule type" value="Genomic_DNA"/>
</dbReference>
<reference evidence="1 2" key="1">
    <citation type="journal article" date="2022" name="New Phytol.">
        <title>Ecological generalism drives hyperdiversity of secondary metabolite gene clusters in xylarialean endophytes.</title>
        <authorList>
            <person name="Franco M.E.E."/>
            <person name="Wisecaver J.H."/>
            <person name="Arnold A.E."/>
            <person name="Ju Y.M."/>
            <person name="Slot J.C."/>
            <person name="Ahrendt S."/>
            <person name="Moore L.P."/>
            <person name="Eastman K.E."/>
            <person name="Scott K."/>
            <person name="Konkel Z."/>
            <person name="Mondo S.J."/>
            <person name="Kuo A."/>
            <person name="Hayes R.D."/>
            <person name="Haridas S."/>
            <person name="Andreopoulos B."/>
            <person name="Riley R."/>
            <person name="LaButti K."/>
            <person name="Pangilinan J."/>
            <person name="Lipzen A."/>
            <person name="Amirebrahimi M."/>
            <person name="Yan J."/>
            <person name="Adam C."/>
            <person name="Keymanesh K."/>
            <person name="Ng V."/>
            <person name="Louie K."/>
            <person name="Northen T."/>
            <person name="Drula E."/>
            <person name="Henrissat B."/>
            <person name="Hsieh H.M."/>
            <person name="Youens-Clark K."/>
            <person name="Lutzoni F."/>
            <person name="Miadlikowska J."/>
            <person name="Eastwood D.C."/>
            <person name="Hamelin R.C."/>
            <person name="Grigoriev I.V."/>
            <person name="U'Ren J.M."/>
        </authorList>
    </citation>
    <scope>NUCLEOTIDE SEQUENCE [LARGE SCALE GENOMIC DNA]</scope>
    <source>
        <strain evidence="1 2">CBS 119005</strain>
    </source>
</reference>
<dbReference type="Proteomes" id="UP001497700">
    <property type="component" value="Unassembled WGS sequence"/>
</dbReference>
<accession>A0ACB9Z8Y9</accession>
<gene>
    <name evidence="1" type="ORF">F4820DRAFT_411991</name>
</gene>
<evidence type="ECO:0000313" key="2">
    <source>
        <dbReference type="Proteomes" id="UP001497700"/>
    </source>
</evidence>
<name>A0ACB9Z8Y9_9PEZI</name>
<evidence type="ECO:0000313" key="1">
    <source>
        <dbReference type="EMBL" id="KAI4868006.1"/>
    </source>
</evidence>
<proteinExistence type="predicted"/>
<protein>
    <submittedName>
        <fullName evidence="1">Uncharacterized protein</fullName>
    </submittedName>
</protein>
<comment type="caution">
    <text evidence="1">The sequence shown here is derived from an EMBL/GenBank/DDBJ whole genome shotgun (WGS) entry which is preliminary data.</text>
</comment>
<sequence>MPLLSTPLTLSTTGSILGSAWVSGSLASLSICTIPALLQCGTTAEGLLKGWHLQYSRGLTHIPTTAGIIGLNYIYLAYHHHELGLEWRGYATAAVTNLMMAPFTLIVIGATNGKLLGAVSGTGKPLSESVVRMLMVKWSKLSAVRVLMPLTGAILALWNLLQ</sequence>
<organism evidence="1 2">
    <name type="scientific">Hypoxylon rubiginosum</name>
    <dbReference type="NCBI Taxonomy" id="110542"/>
    <lineage>
        <taxon>Eukaryota</taxon>
        <taxon>Fungi</taxon>
        <taxon>Dikarya</taxon>
        <taxon>Ascomycota</taxon>
        <taxon>Pezizomycotina</taxon>
        <taxon>Sordariomycetes</taxon>
        <taxon>Xylariomycetidae</taxon>
        <taxon>Xylariales</taxon>
        <taxon>Hypoxylaceae</taxon>
        <taxon>Hypoxylon</taxon>
    </lineage>
</organism>
<keyword evidence="2" id="KW-1185">Reference proteome</keyword>